<dbReference type="Pfam" id="PF13274">
    <property type="entry name" value="SocA_Panacea"/>
    <property type="match status" value="1"/>
</dbReference>
<comment type="caution">
    <text evidence="2">The sequence shown here is derived from an EMBL/GenBank/DDBJ whole genome shotgun (WGS) entry which is preliminary data.</text>
</comment>
<evidence type="ECO:0000313" key="3">
    <source>
        <dbReference type="Proteomes" id="UP000824139"/>
    </source>
</evidence>
<sequence length="144" mass="16949">MTYYVTEIAKYIITYCSNKKRPISNLKLQKLLYFLWIDYFKKNNCSLFNENICAWQFGPVVPEVYYEFCSYAGSPINKIYDIVIYNQNDSVIINNLIDKYIEFSASKLVEMTHKAFKPWSIIYNNGAGLRNIIPFDLIVSMECQ</sequence>
<dbReference type="Proteomes" id="UP000824139">
    <property type="component" value="Unassembled WGS sequence"/>
</dbReference>
<evidence type="ECO:0000313" key="2">
    <source>
        <dbReference type="EMBL" id="HIS83083.1"/>
    </source>
</evidence>
<gene>
    <name evidence="2" type="ORF">IAD41_05710</name>
</gene>
<evidence type="ECO:0000259" key="1">
    <source>
        <dbReference type="Pfam" id="PF13274"/>
    </source>
</evidence>
<reference evidence="2" key="2">
    <citation type="journal article" date="2021" name="PeerJ">
        <title>Extensive microbial diversity within the chicken gut microbiome revealed by metagenomics and culture.</title>
        <authorList>
            <person name="Gilroy R."/>
            <person name="Ravi A."/>
            <person name="Getino M."/>
            <person name="Pursley I."/>
            <person name="Horton D.L."/>
            <person name="Alikhan N.F."/>
            <person name="Baker D."/>
            <person name="Gharbi K."/>
            <person name="Hall N."/>
            <person name="Watson M."/>
            <person name="Adriaenssens E.M."/>
            <person name="Foster-Nyarko E."/>
            <person name="Jarju S."/>
            <person name="Secka A."/>
            <person name="Antonio M."/>
            <person name="Oren A."/>
            <person name="Chaudhuri R.R."/>
            <person name="La Ragione R."/>
            <person name="Hildebrand F."/>
            <person name="Pallen M.J."/>
        </authorList>
    </citation>
    <scope>NUCLEOTIDE SEQUENCE</scope>
    <source>
        <strain evidence="2">CHK152-2994</strain>
    </source>
</reference>
<accession>A0A9D1FW78</accession>
<dbReference type="EMBL" id="DVJO01000124">
    <property type="protein sequence ID" value="HIS83083.1"/>
    <property type="molecule type" value="Genomic_DNA"/>
</dbReference>
<name>A0A9D1FW78_9BACT</name>
<dbReference type="InterPro" id="IPR025272">
    <property type="entry name" value="SocA_Panacea"/>
</dbReference>
<protein>
    <submittedName>
        <fullName evidence="2">DUF4065 domain-containing protein</fullName>
    </submittedName>
</protein>
<organism evidence="2 3">
    <name type="scientific">Candidatus Scatenecus faecavium</name>
    <dbReference type="NCBI Taxonomy" id="2840915"/>
    <lineage>
        <taxon>Bacteria</taxon>
        <taxon>Candidatus Scatenecus</taxon>
    </lineage>
</organism>
<reference evidence="2" key="1">
    <citation type="submission" date="2020-10" db="EMBL/GenBank/DDBJ databases">
        <authorList>
            <person name="Gilroy R."/>
        </authorList>
    </citation>
    <scope>NUCLEOTIDE SEQUENCE</scope>
    <source>
        <strain evidence="2">CHK152-2994</strain>
    </source>
</reference>
<feature type="domain" description="Antitoxin SocA-like Panacea" evidence="1">
    <location>
        <begin position="28"/>
        <end position="119"/>
    </location>
</feature>
<proteinExistence type="predicted"/>
<dbReference type="AlphaFoldDB" id="A0A9D1FW78"/>